<evidence type="ECO:0000256" key="4">
    <source>
        <dbReference type="ARBA" id="ARBA00022801"/>
    </source>
</evidence>
<dbReference type="Proteomes" id="UP000614410">
    <property type="component" value="Unassembled WGS sequence"/>
</dbReference>
<dbReference type="Pfam" id="PF01850">
    <property type="entry name" value="PIN"/>
    <property type="match status" value="1"/>
</dbReference>
<comment type="cofactor">
    <cofactor evidence="5">
        <name>Mg(2+)</name>
        <dbReference type="ChEBI" id="CHEBI:18420"/>
    </cofactor>
</comment>
<dbReference type="HAMAP" id="MF_00265">
    <property type="entry name" value="VapC_Nob1"/>
    <property type="match status" value="1"/>
</dbReference>
<dbReference type="GO" id="GO:0004540">
    <property type="term" value="F:RNA nuclease activity"/>
    <property type="evidence" value="ECO:0007669"/>
    <property type="project" value="InterPro"/>
</dbReference>
<comment type="similarity">
    <text evidence="5">Belongs to the PINc/VapC protein family.</text>
</comment>
<protein>
    <recommendedName>
        <fullName evidence="5">Ribonuclease VapC</fullName>
        <shortName evidence="5">RNase VapC</shortName>
        <ecNumber evidence="5">3.1.-.-</ecNumber>
    </recommendedName>
    <alternativeName>
        <fullName evidence="5">Toxin VapC</fullName>
    </alternativeName>
</protein>
<keyword evidence="2 5" id="KW-0540">Nuclease</keyword>
<evidence type="ECO:0000313" key="7">
    <source>
        <dbReference type="EMBL" id="MBJ7608126.1"/>
    </source>
</evidence>
<dbReference type="GO" id="GO:0016787">
    <property type="term" value="F:hydrolase activity"/>
    <property type="evidence" value="ECO:0007669"/>
    <property type="project" value="UniProtKB-KW"/>
</dbReference>
<comment type="function">
    <text evidence="5">Toxic component of a toxin-antitoxin (TA) system. An RNase.</text>
</comment>
<dbReference type="GO" id="GO:0000287">
    <property type="term" value="F:magnesium ion binding"/>
    <property type="evidence" value="ECO:0007669"/>
    <property type="project" value="UniProtKB-UniRule"/>
</dbReference>
<feature type="domain" description="PIN" evidence="6">
    <location>
        <begin position="4"/>
        <end position="123"/>
    </location>
</feature>
<evidence type="ECO:0000256" key="1">
    <source>
        <dbReference type="ARBA" id="ARBA00022649"/>
    </source>
</evidence>
<dbReference type="InterPro" id="IPR022907">
    <property type="entry name" value="VapC_family"/>
</dbReference>
<feature type="binding site" evidence="5">
    <location>
        <position position="98"/>
    </location>
    <ligand>
        <name>Mg(2+)</name>
        <dbReference type="ChEBI" id="CHEBI:18420"/>
    </ligand>
</feature>
<dbReference type="EC" id="3.1.-.-" evidence="5"/>
<sequence>MTLILDSSGIIALLDQSQDDHLQCVEAASGHDELVVPMLTLVEVDYWCRKAAIAAAFATFVADIRRGTYQLESVDAPDAVRCVELAETYADLDLGIVDASVIALAERLGVTEVLTLDRRDFSVVRPRHCASLTLLPA</sequence>
<keyword evidence="3 5" id="KW-0479">Metal-binding</keyword>
<keyword evidence="1 5" id="KW-1277">Toxin-antitoxin system</keyword>
<feature type="binding site" evidence="5">
    <location>
        <position position="6"/>
    </location>
    <ligand>
        <name>Mg(2+)</name>
        <dbReference type="ChEBI" id="CHEBI:18420"/>
    </ligand>
</feature>
<accession>A0A934KEN0</accession>
<dbReference type="InterPro" id="IPR002716">
    <property type="entry name" value="PIN_dom"/>
</dbReference>
<dbReference type="InterPro" id="IPR029060">
    <property type="entry name" value="PIN-like_dom_sf"/>
</dbReference>
<evidence type="ECO:0000256" key="3">
    <source>
        <dbReference type="ARBA" id="ARBA00022723"/>
    </source>
</evidence>
<evidence type="ECO:0000259" key="6">
    <source>
        <dbReference type="Pfam" id="PF01850"/>
    </source>
</evidence>
<evidence type="ECO:0000256" key="5">
    <source>
        <dbReference type="HAMAP-Rule" id="MF_00265"/>
    </source>
</evidence>
<dbReference type="SUPFAM" id="SSF88723">
    <property type="entry name" value="PIN domain-like"/>
    <property type="match status" value="1"/>
</dbReference>
<keyword evidence="5" id="KW-0460">Magnesium</keyword>
<evidence type="ECO:0000256" key="2">
    <source>
        <dbReference type="ARBA" id="ARBA00022722"/>
    </source>
</evidence>
<dbReference type="AlphaFoldDB" id="A0A934KEN0"/>
<proteinExistence type="inferred from homology"/>
<keyword evidence="5" id="KW-0800">Toxin</keyword>
<evidence type="ECO:0000313" key="8">
    <source>
        <dbReference type="Proteomes" id="UP000614410"/>
    </source>
</evidence>
<dbReference type="Gene3D" id="3.40.50.1010">
    <property type="entry name" value="5'-nuclease"/>
    <property type="match status" value="1"/>
</dbReference>
<dbReference type="GO" id="GO:0090729">
    <property type="term" value="F:toxin activity"/>
    <property type="evidence" value="ECO:0007669"/>
    <property type="project" value="UniProtKB-KW"/>
</dbReference>
<reference evidence="7 8" key="1">
    <citation type="submission" date="2020-10" db="EMBL/GenBank/DDBJ databases">
        <title>Ca. Dormibacterota MAGs.</title>
        <authorList>
            <person name="Montgomery K."/>
        </authorList>
    </citation>
    <scope>NUCLEOTIDE SEQUENCE [LARGE SCALE GENOMIC DNA]</scope>
    <source>
        <strain evidence="7">Mitchell_Peninsula_5</strain>
    </source>
</reference>
<keyword evidence="4 5" id="KW-0378">Hydrolase</keyword>
<comment type="caution">
    <text evidence="7">The sequence shown here is derived from an EMBL/GenBank/DDBJ whole genome shotgun (WGS) entry which is preliminary data.</text>
</comment>
<gene>
    <name evidence="5" type="primary">vapC</name>
    <name evidence="7" type="ORF">JF887_01675</name>
</gene>
<organism evidence="7 8">
    <name type="scientific">Candidatus Amunia macphersoniae</name>
    <dbReference type="NCBI Taxonomy" id="3127014"/>
    <lineage>
        <taxon>Bacteria</taxon>
        <taxon>Bacillati</taxon>
        <taxon>Candidatus Dormiibacterota</taxon>
        <taxon>Candidatus Dormibacteria</taxon>
        <taxon>Candidatus Aeolococcales</taxon>
        <taxon>Candidatus Aeolococcaceae</taxon>
        <taxon>Candidatus Amunia</taxon>
    </lineage>
</organism>
<name>A0A934KEN0_9BACT</name>
<dbReference type="EMBL" id="JAEKNN010000008">
    <property type="protein sequence ID" value="MBJ7608126.1"/>
    <property type="molecule type" value="Genomic_DNA"/>
</dbReference>